<evidence type="ECO:0000313" key="8">
    <source>
        <dbReference type="EMBL" id="OSY41421.1"/>
    </source>
</evidence>
<dbReference type="RefSeq" id="WP_085912206.1">
    <property type="nucleotide sequence ID" value="NZ_AP018920.1"/>
</dbReference>
<keyword evidence="9" id="KW-1185">Reference proteome</keyword>
<evidence type="ECO:0000256" key="4">
    <source>
        <dbReference type="ARBA" id="ARBA00022989"/>
    </source>
</evidence>
<evidence type="ECO:0000256" key="2">
    <source>
        <dbReference type="ARBA" id="ARBA00022475"/>
    </source>
</evidence>
<comment type="subcellular location">
    <subcellularLocation>
        <location evidence="1">Cell membrane</location>
        <topology evidence="1">Multi-pass membrane protein</topology>
    </subcellularLocation>
</comment>
<keyword evidence="3 6" id="KW-0812">Transmembrane</keyword>
<dbReference type="GO" id="GO:0005886">
    <property type="term" value="C:plasma membrane"/>
    <property type="evidence" value="ECO:0007669"/>
    <property type="project" value="UniProtKB-SubCell"/>
</dbReference>
<dbReference type="Proteomes" id="UP000194360">
    <property type="component" value="Unassembled WGS sequence"/>
</dbReference>
<dbReference type="Pfam" id="PF13396">
    <property type="entry name" value="PLDc_N"/>
    <property type="match status" value="1"/>
</dbReference>
<evidence type="ECO:0000256" key="6">
    <source>
        <dbReference type="SAM" id="Phobius"/>
    </source>
</evidence>
<feature type="domain" description="Cardiolipin synthase N-terminal" evidence="7">
    <location>
        <begin position="33"/>
        <end position="72"/>
    </location>
</feature>
<evidence type="ECO:0000256" key="1">
    <source>
        <dbReference type="ARBA" id="ARBA00004651"/>
    </source>
</evidence>
<evidence type="ECO:0000256" key="3">
    <source>
        <dbReference type="ARBA" id="ARBA00022692"/>
    </source>
</evidence>
<reference evidence="8 9" key="1">
    <citation type="submission" date="2016-09" db="EMBL/GenBank/DDBJ databases">
        <title>Pseudonocardia autotrophica DSM535, a candidate organism with high potential of specific P450 cytochromes.</title>
        <authorList>
            <person name="Grumaz C."/>
            <person name="Vainshtein Y."/>
            <person name="Kirstahler P."/>
            <person name="Sohn K."/>
        </authorList>
    </citation>
    <scope>NUCLEOTIDE SEQUENCE [LARGE SCALE GENOMIC DNA]</scope>
    <source>
        <strain evidence="8 9">DSM 535</strain>
    </source>
</reference>
<comment type="caution">
    <text evidence="8">The sequence shown here is derived from an EMBL/GenBank/DDBJ whole genome shotgun (WGS) entry which is preliminary data.</text>
</comment>
<proteinExistence type="predicted"/>
<dbReference type="AlphaFoldDB" id="A0A1Y2N2J9"/>
<keyword evidence="2" id="KW-1003">Cell membrane</keyword>
<protein>
    <recommendedName>
        <fullName evidence="7">Cardiolipin synthase N-terminal domain-containing protein</fullName>
    </recommendedName>
</protein>
<dbReference type="STRING" id="2074.BG845_01912"/>
<dbReference type="EMBL" id="MIGB01000008">
    <property type="protein sequence ID" value="OSY41421.1"/>
    <property type="molecule type" value="Genomic_DNA"/>
</dbReference>
<evidence type="ECO:0000313" key="9">
    <source>
        <dbReference type="Proteomes" id="UP000194360"/>
    </source>
</evidence>
<accession>A0A1Y2N2J9</accession>
<dbReference type="InterPro" id="IPR027379">
    <property type="entry name" value="CLS_N"/>
</dbReference>
<evidence type="ECO:0000256" key="5">
    <source>
        <dbReference type="ARBA" id="ARBA00023136"/>
    </source>
</evidence>
<keyword evidence="5 6" id="KW-0472">Membrane</keyword>
<organism evidence="8 9">
    <name type="scientific">Pseudonocardia autotrophica</name>
    <name type="common">Amycolata autotrophica</name>
    <name type="synonym">Nocardia autotrophica</name>
    <dbReference type="NCBI Taxonomy" id="2074"/>
    <lineage>
        <taxon>Bacteria</taxon>
        <taxon>Bacillati</taxon>
        <taxon>Actinomycetota</taxon>
        <taxon>Actinomycetes</taxon>
        <taxon>Pseudonocardiales</taxon>
        <taxon>Pseudonocardiaceae</taxon>
        <taxon>Pseudonocardia</taxon>
    </lineage>
</organism>
<keyword evidence="4 6" id="KW-1133">Transmembrane helix</keyword>
<gene>
    <name evidence="8" type="ORF">BG845_01912</name>
</gene>
<name>A0A1Y2N2J9_PSEAH</name>
<dbReference type="OrthoDB" id="5125307at2"/>
<sequence length="74" mass="7966">MATGSKVRWNQLGTTGRVAVVLAGVLQFGLLGAAWADLARRAPSEVNGPRWVWALAALVNFAGPITYFARGRKR</sequence>
<evidence type="ECO:0000259" key="7">
    <source>
        <dbReference type="Pfam" id="PF13396"/>
    </source>
</evidence>
<feature type="transmembrane region" description="Helical" evidence="6">
    <location>
        <begin position="52"/>
        <end position="69"/>
    </location>
</feature>